<keyword evidence="6" id="KW-1185">Reference proteome</keyword>
<dbReference type="AlphaFoldDB" id="N1PQJ6"/>
<protein>
    <recommendedName>
        <fullName evidence="4">O-methyltransferase C-terminal domain-containing protein</fullName>
    </recommendedName>
</protein>
<dbReference type="OrthoDB" id="1535081at2759"/>
<gene>
    <name evidence="5" type="ORF">DOTSEDRAFT_130829</name>
</gene>
<dbReference type="Pfam" id="PF00891">
    <property type="entry name" value="Methyltransf_2"/>
    <property type="match status" value="1"/>
</dbReference>
<reference evidence="6" key="1">
    <citation type="journal article" date="2012" name="PLoS Genet.">
        <title>The genomes of the fungal plant pathogens Cladosporium fulvum and Dothistroma septosporum reveal adaptation to different hosts and lifestyles but also signatures of common ancestry.</title>
        <authorList>
            <person name="de Wit P.J.G.M."/>
            <person name="van der Burgt A."/>
            <person name="Oekmen B."/>
            <person name="Stergiopoulos I."/>
            <person name="Abd-Elsalam K.A."/>
            <person name="Aerts A.L."/>
            <person name="Bahkali A.H."/>
            <person name="Beenen H.G."/>
            <person name="Chettri P."/>
            <person name="Cox M.P."/>
            <person name="Datema E."/>
            <person name="de Vries R.P."/>
            <person name="Dhillon B."/>
            <person name="Ganley A.R."/>
            <person name="Griffiths S.A."/>
            <person name="Guo Y."/>
            <person name="Hamelin R.C."/>
            <person name="Henrissat B."/>
            <person name="Kabir M.S."/>
            <person name="Jashni M.K."/>
            <person name="Kema G."/>
            <person name="Klaubauf S."/>
            <person name="Lapidus A."/>
            <person name="Levasseur A."/>
            <person name="Lindquist E."/>
            <person name="Mehrabi R."/>
            <person name="Ohm R.A."/>
            <person name="Owen T.J."/>
            <person name="Salamov A."/>
            <person name="Schwelm A."/>
            <person name="Schijlen E."/>
            <person name="Sun H."/>
            <person name="van den Burg H.A."/>
            <person name="van Ham R.C.H.J."/>
            <person name="Zhang S."/>
            <person name="Goodwin S.B."/>
            <person name="Grigoriev I.V."/>
            <person name="Collemare J."/>
            <person name="Bradshaw R.E."/>
        </authorList>
    </citation>
    <scope>NUCLEOTIDE SEQUENCE [LARGE SCALE GENOMIC DNA]</scope>
    <source>
        <strain evidence="6">NZE10 / CBS 128990</strain>
    </source>
</reference>
<keyword evidence="2" id="KW-0808">Transferase</keyword>
<dbReference type="EMBL" id="KB446539">
    <property type="protein sequence ID" value="EME44620.1"/>
    <property type="molecule type" value="Genomic_DNA"/>
</dbReference>
<dbReference type="PANTHER" id="PTHR43712">
    <property type="entry name" value="PUTATIVE (AFU_ORTHOLOGUE AFUA_4G14580)-RELATED"/>
    <property type="match status" value="1"/>
</dbReference>
<dbReference type="GO" id="GO:0008171">
    <property type="term" value="F:O-methyltransferase activity"/>
    <property type="evidence" value="ECO:0007669"/>
    <property type="project" value="InterPro"/>
</dbReference>
<dbReference type="HOGENOM" id="CLU_005533_5_1_1"/>
<dbReference type="InterPro" id="IPR029063">
    <property type="entry name" value="SAM-dependent_MTases_sf"/>
</dbReference>
<organism evidence="5 6">
    <name type="scientific">Dothistroma septosporum (strain NZE10 / CBS 128990)</name>
    <name type="common">Red band needle blight fungus</name>
    <name type="synonym">Mycosphaerella pini</name>
    <dbReference type="NCBI Taxonomy" id="675120"/>
    <lineage>
        <taxon>Eukaryota</taxon>
        <taxon>Fungi</taxon>
        <taxon>Dikarya</taxon>
        <taxon>Ascomycota</taxon>
        <taxon>Pezizomycotina</taxon>
        <taxon>Dothideomycetes</taxon>
        <taxon>Dothideomycetidae</taxon>
        <taxon>Mycosphaerellales</taxon>
        <taxon>Mycosphaerellaceae</taxon>
        <taxon>Dothistroma</taxon>
    </lineage>
</organism>
<evidence type="ECO:0000256" key="1">
    <source>
        <dbReference type="ARBA" id="ARBA00022603"/>
    </source>
</evidence>
<dbReference type="InterPro" id="IPR001077">
    <property type="entry name" value="COMT_C"/>
</dbReference>
<evidence type="ECO:0000313" key="5">
    <source>
        <dbReference type="EMBL" id="EME44620.1"/>
    </source>
</evidence>
<dbReference type="Proteomes" id="UP000016933">
    <property type="component" value="Unassembled WGS sequence"/>
</dbReference>
<proteinExistence type="predicted"/>
<dbReference type="PROSITE" id="PS51683">
    <property type="entry name" value="SAM_OMT_II"/>
    <property type="match status" value="1"/>
</dbReference>
<dbReference type="InterPro" id="IPR016461">
    <property type="entry name" value="COMT-like"/>
</dbReference>
<accession>N1PQJ6</accession>
<evidence type="ECO:0000259" key="4">
    <source>
        <dbReference type="Pfam" id="PF00891"/>
    </source>
</evidence>
<evidence type="ECO:0000313" key="6">
    <source>
        <dbReference type="Proteomes" id="UP000016933"/>
    </source>
</evidence>
<keyword evidence="1" id="KW-0489">Methyltransferase</keyword>
<name>N1PQJ6_DOTSN</name>
<sequence length="111" mass="12450">QGYDFFQPQLIRHARAYCLYNVLHNQNDGMCLQILANVRKAMKSEYSKLIVSSTVIGHQKVSSLQSGLDTTMLVVHSGRQRSRKQWEKLVRSAGFSVVSIWMAPAVGNGIV</sequence>
<dbReference type="STRING" id="675120.N1PQJ6"/>
<dbReference type="Gene3D" id="3.40.50.150">
    <property type="entry name" value="Vaccinia Virus protein VP39"/>
    <property type="match status" value="1"/>
</dbReference>
<dbReference type="PANTHER" id="PTHR43712:SF2">
    <property type="entry name" value="O-METHYLTRANSFERASE CICE"/>
    <property type="match status" value="1"/>
</dbReference>
<keyword evidence="3" id="KW-0949">S-adenosyl-L-methionine</keyword>
<feature type="non-terminal residue" evidence="5">
    <location>
        <position position="1"/>
    </location>
</feature>
<dbReference type="SUPFAM" id="SSF53335">
    <property type="entry name" value="S-adenosyl-L-methionine-dependent methyltransferases"/>
    <property type="match status" value="1"/>
</dbReference>
<feature type="domain" description="O-methyltransferase C-terminal" evidence="4">
    <location>
        <begin position="4"/>
        <end position="96"/>
    </location>
</feature>
<dbReference type="GO" id="GO:0032259">
    <property type="term" value="P:methylation"/>
    <property type="evidence" value="ECO:0007669"/>
    <property type="project" value="UniProtKB-KW"/>
</dbReference>
<evidence type="ECO:0000256" key="2">
    <source>
        <dbReference type="ARBA" id="ARBA00022679"/>
    </source>
</evidence>
<reference evidence="5 6" key="2">
    <citation type="journal article" date="2012" name="PLoS Pathog.">
        <title>Diverse lifestyles and strategies of plant pathogenesis encoded in the genomes of eighteen Dothideomycetes fungi.</title>
        <authorList>
            <person name="Ohm R.A."/>
            <person name="Feau N."/>
            <person name="Henrissat B."/>
            <person name="Schoch C.L."/>
            <person name="Horwitz B.A."/>
            <person name="Barry K.W."/>
            <person name="Condon B.J."/>
            <person name="Copeland A.C."/>
            <person name="Dhillon B."/>
            <person name="Glaser F."/>
            <person name="Hesse C.N."/>
            <person name="Kosti I."/>
            <person name="LaButti K."/>
            <person name="Lindquist E.A."/>
            <person name="Lucas S."/>
            <person name="Salamov A.A."/>
            <person name="Bradshaw R.E."/>
            <person name="Ciuffetti L."/>
            <person name="Hamelin R.C."/>
            <person name="Kema G.H.J."/>
            <person name="Lawrence C."/>
            <person name="Scott J.A."/>
            <person name="Spatafora J.W."/>
            <person name="Turgeon B.G."/>
            <person name="de Wit P.J.G.M."/>
            <person name="Zhong S."/>
            <person name="Goodwin S.B."/>
            <person name="Grigoriev I.V."/>
        </authorList>
    </citation>
    <scope>NUCLEOTIDE SEQUENCE [LARGE SCALE GENOMIC DNA]</scope>
    <source>
        <strain evidence="6">NZE10 / CBS 128990</strain>
    </source>
</reference>
<evidence type="ECO:0000256" key="3">
    <source>
        <dbReference type="ARBA" id="ARBA00022691"/>
    </source>
</evidence>